<dbReference type="GO" id="GO:0050660">
    <property type="term" value="F:flavin adenine dinucleotide binding"/>
    <property type="evidence" value="ECO:0007669"/>
    <property type="project" value="InterPro"/>
</dbReference>
<dbReference type="eggNOG" id="COG2303">
    <property type="taxonomic scope" value="Bacteria"/>
</dbReference>
<feature type="binding site" evidence="5">
    <location>
        <begin position="92"/>
        <end position="95"/>
    </location>
    <ligand>
        <name>FAD</name>
        <dbReference type="ChEBI" id="CHEBI:57692"/>
    </ligand>
</feature>
<dbReference type="AlphaFoldDB" id="C8XB99"/>
<dbReference type="STRING" id="479431.Namu_5121"/>
<dbReference type="InterPro" id="IPR036188">
    <property type="entry name" value="FAD/NAD-bd_sf"/>
</dbReference>
<evidence type="ECO:0000259" key="7">
    <source>
        <dbReference type="PROSITE" id="PS00623"/>
    </source>
</evidence>
<dbReference type="PIRSF" id="PIRSF000137">
    <property type="entry name" value="Alcohol_oxidase"/>
    <property type="match status" value="1"/>
</dbReference>
<dbReference type="SUPFAM" id="SSF51905">
    <property type="entry name" value="FAD/NAD(P)-binding domain"/>
    <property type="match status" value="1"/>
</dbReference>
<evidence type="ECO:0000256" key="5">
    <source>
        <dbReference type="PIRSR" id="PIRSR000137-2"/>
    </source>
</evidence>
<comment type="similarity">
    <text evidence="2 6">Belongs to the GMC oxidoreductase family.</text>
</comment>
<dbReference type="InterPro" id="IPR000172">
    <property type="entry name" value="GMC_OxRdtase_N"/>
</dbReference>
<evidence type="ECO:0000256" key="4">
    <source>
        <dbReference type="ARBA" id="ARBA00022827"/>
    </source>
</evidence>
<evidence type="ECO:0000313" key="10">
    <source>
        <dbReference type="Proteomes" id="UP000002218"/>
    </source>
</evidence>
<feature type="binding site" evidence="5">
    <location>
        <position position="212"/>
    </location>
    <ligand>
        <name>FAD</name>
        <dbReference type="ChEBI" id="CHEBI:57692"/>
    </ligand>
</feature>
<dbReference type="GO" id="GO:0016614">
    <property type="term" value="F:oxidoreductase activity, acting on CH-OH group of donors"/>
    <property type="evidence" value="ECO:0007669"/>
    <property type="project" value="InterPro"/>
</dbReference>
<feature type="domain" description="Glucose-methanol-choline oxidoreductase N-terminal" evidence="8">
    <location>
        <begin position="247"/>
        <end position="261"/>
    </location>
</feature>
<evidence type="ECO:0000256" key="6">
    <source>
        <dbReference type="RuleBase" id="RU003968"/>
    </source>
</evidence>
<dbReference type="HOGENOM" id="CLU_002865_7_2_11"/>
<reference evidence="9 10" key="2">
    <citation type="journal article" date="2010" name="Stand. Genomic Sci.">
        <title>Complete genome sequence of Nakamurella multipartita type strain (Y-104).</title>
        <authorList>
            <person name="Tice H."/>
            <person name="Mayilraj S."/>
            <person name="Sims D."/>
            <person name="Lapidus A."/>
            <person name="Nolan M."/>
            <person name="Lucas S."/>
            <person name="Glavina Del Rio T."/>
            <person name="Copeland A."/>
            <person name="Cheng J.F."/>
            <person name="Meincke L."/>
            <person name="Bruce D."/>
            <person name="Goodwin L."/>
            <person name="Pitluck S."/>
            <person name="Ivanova N."/>
            <person name="Mavromatis K."/>
            <person name="Ovchinnikova G."/>
            <person name="Pati A."/>
            <person name="Chen A."/>
            <person name="Palaniappan K."/>
            <person name="Land M."/>
            <person name="Hauser L."/>
            <person name="Chang Y.J."/>
            <person name="Jeffries C.D."/>
            <person name="Detter J.C."/>
            <person name="Brettin T."/>
            <person name="Rohde M."/>
            <person name="Goker M."/>
            <person name="Bristow J."/>
            <person name="Eisen J.A."/>
            <person name="Markowitz V."/>
            <person name="Hugenholtz P."/>
            <person name="Kyrpides N.C."/>
            <person name="Klenk H.P."/>
            <person name="Chen F."/>
        </authorList>
    </citation>
    <scope>NUCLEOTIDE SEQUENCE [LARGE SCALE GENOMIC DNA]</scope>
    <source>
        <strain evidence="10">ATCC 700099 / DSM 44233 / CIP 104796 / JCM 9543 / NBRC 105858 / Y-104</strain>
    </source>
</reference>
<feature type="domain" description="Glucose-methanol-choline oxidoreductase N-terminal" evidence="7">
    <location>
        <begin position="82"/>
        <end position="105"/>
    </location>
</feature>
<dbReference type="InParanoid" id="C8XB99"/>
<sequence length="530" mass="56151" precursor="true">MRAQGFDVVIVGAGSAGCALAARLSADESCTVLLLEAGSGRWRPESRVPALYSRLFRTAADWAYRTEPQPELNGRRLYWPRGRMLGGSSTMNDMVYVRGNAADFDGWAAAGNPGWDHAGLLPAFEAAEAQLWPDGDPDRGEHRWRAPRTADFLAAAERAGLVRNPDLNGPGQDGVGRHRVAQRRGVRCSAADAYLRPIAARPNLTVVTGAQVTGLVFCGPRVVGVRWLRRGRAEYARAGSEVVLCGGAINTPALLLASGIGDGADLHRLGIPVRADLPGVGRNLQDHLMIPMCWRAAEPTSLLDGRRPVNVAHYLLHRRGPLTSNIGQAGGFVRSRPGLAAPDVQLVFAPVLLDGIRDERVSEPREHGYSIGAVLLQPGSRGRITLRRADPLARPVIDPGYLSDPADLDTLVRGVRLALRIGATGPLAGAARAPHPLTDAGDDAVIRAIRAGVDTMFHPVGTCRMGPAADPGAVVDPTLAVHGVDGLRVADASVMPTITRGNTHAPTTAIAERAAMLLRGQPQPSVAGRS</sequence>
<evidence type="ECO:0000256" key="3">
    <source>
        <dbReference type="ARBA" id="ARBA00022630"/>
    </source>
</evidence>
<name>C8XB99_NAKMY</name>
<proteinExistence type="inferred from homology"/>
<protein>
    <submittedName>
        <fullName evidence="9">Glucose-methanol-choline oxidoreductase</fullName>
    </submittedName>
</protein>
<dbReference type="Gene3D" id="3.30.560.10">
    <property type="entry name" value="Glucose Oxidase, domain 3"/>
    <property type="match status" value="1"/>
</dbReference>
<comment type="cofactor">
    <cofactor evidence="1 5">
        <name>FAD</name>
        <dbReference type="ChEBI" id="CHEBI:57692"/>
    </cofactor>
</comment>
<keyword evidence="10" id="KW-1185">Reference proteome</keyword>
<dbReference type="PROSITE" id="PS00624">
    <property type="entry name" value="GMC_OXRED_2"/>
    <property type="match status" value="1"/>
</dbReference>
<dbReference type="RefSeq" id="WP_015750199.1">
    <property type="nucleotide sequence ID" value="NC_013235.1"/>
</dbReference>
<gene>
    <name evidence="9" type="ordered locus">Namu_5121</name>
</gene>
<dbReference type="PANTHER" id="PTHR11552:SF147">
    <property type="entry name" value="CHOLINE DEHYDROGENASE, MITOCHONDRIAL"/>
    <property type="match status" value="1"/>
</dbReference>
<dbReference type="Pfam" id="PF00732">
    <property type="entry name" value="GMC_oxred_N"/>
    <property type="match status" value="1"/>
</dbReference>
<dbReference type="Gene3D" id="3.50.50.60">
    <property type="entry name" value="FAD/NAD(P)-binding domain"/>
    <property type="match status" value="1"/>
</dbReference>
<dbReference type="FunCoup" id="C8XB99">
    <property type="interactions" value="94"/>
</dbReference>
<evidence type="ECO:0000313" key="9">
    <source>
        <dbReference type="EMBL" id="ACV81391.1"/>
    </source>
</evidence>
<accession>C8XB99</accession>
<dbReference type="OrthoDB" id="9785276at2"/>
<dbReference type="Pfam" id="PF05199">
    <property type="entry name" value="GMC_oxred_C"/>
    <property type="match status" value="1"/>
</dbReference>
<organism evidence="9 10">
    <name type="scientific">Nakamurella multipartita (strain ATCC 700099 / DSM 44233 / CIP 104796 / JCM 9543 / NBRC 105858 / Y-104)</name>
    <name type="common">Microsphaera multipartita</name>
    <dbReference type="NCBI Taxonomy" id="479431"/>
    <lineage>
        <taxon>Bacteria</taxon>
        <taxon>Bacillati</taxon>
        <taxon>Actinomycetota</taxon>
        <taxon>Actinomycetes</taxon>
        <taxon>Nakamurellales</taxon>
        <taxon>Nakamurellaceae</taxon>
        <taxon>Nakamurella</taxon>
    </lineage>
</organism>
<dbReference type="InterPro" id="IPR007867">
    <property type="entry name" value="GMC_OxRtase_C"/>
</dbReference>
<evidence type="ECO:0000259" key="8">
    <source>
        <dbReference type="PROSITE" id="PS00624"/>
    </source>
</evidence>
<dbReference type="PROSITE" id="PS51257">
    <property type="entry name" value="PROKAR_LIPOPROTEIN"/>
    <property type="match status" value="1"/>
</dbReference>
<dbReference type="PANTHER" id="PTHR11552">
    <property type="entry name" value="GLUCOSE-METHANOL-CHOLINE GMC OXIDOREDUCTASE"/>
    <property type="match status" value="1"/>
</dbReference>
<reference evidence="10" key="1">
    <citation type="submission" date="2009-09" db="EMBL/GenBank/DDBJ databases">
        <title>The complete genome of Nakamurella multipartita DSM 44233.</title>
        <authorList>
            <consortium name="US DOE Joint Genome Institute (JGI-PGF)"/>
            <person name="Lucas S."/>
            <person name="Copeland A."/>
            <person name="Lapidus A."/>
            <person name="Glavina del Rio T."/>
            <person name="Dalin E."/>
            <person name="Tice H."/>
            <person name="Bruce D."/>
            <person name="Goodwin L."/>
            <person name="Pitluck S."/>
            <person name="Kyrpides N."/>
            <person name="Mavromatis K."/>
            <person name="Ivanova N."/>
            <person name="Ovchinnikova G."/>
            <person name="Sims D."/>
            <person name="Meincke L."/>
            <person name="Brettin T."/>
            <person name="Detter J.C."/>
            <person name="Han C."/>
            <person name="Larimer F."/>
            <person name="Land M."/>
            <person name="Hauser L."/>
            <person name="Markowitz V."/>
            <person name="Cheng J.-F."/>
            <person name="Hugenholtz P."/>
            <person name="Woyke T."/>
            <person name="Wu D."/>
            <person name="Klenk H.-P."/>
            <person name="Eisen J.A."/>
        </authorList>
    </citation>
    <scope>NUCLEOTIDE SEQUENCE [LARGE SCALE GENOMIC DNA]</scope>
    <source>
        <strain evidence="10">ATCC 700099 / DSM 44233 / CIP 104796 / JCM 9543 / NBRC 105858 / Y-104</strain>
    </source>
</reference>
<evidence type="ECO:0000256" key="2">
    <source>
        <dbReference type="ARBA" id="ARBA00010790"/>
    </source>
</evidence>
<dbReference type="EMBL" id="CP001737">
    <property type="protein sequence ID" value="ACV81391.1"/>
    <property type="molecule type" value="Genomic_DNA"/>
</dbReference>
<dbReference type="KEGG" id="nml:Namu_5121"/>
<dbReference type="InterPro" id="IPR012132">
    <property type="entry name" value="GMC_OxRdtase"/>
</dbReference>
<keyword evidence="3 6" id="KW-0285">Flavoprotein</keyword>
<dbReference type="PROSITE" id="PS00623">
    <property type="entry name" value="GMC_OXRED_1"/>
    <property type="match status" value="1"/>
</dbReference>
<evidence type="ECO:0000256" key="1">
    <source>
        <dbReference type="ARBA" id="ARBA00001974"/>
    </source>
</evidence>
<keyword evidence="4 5" id="KW-0274">FAD</keyword>
<dbReference type="Proteomes" id="UP000002218">
    <property type="component" value="Chromosome"/>
</dbReference>
<dbReference type="SUPFAM" id="SSF54373">
    <property type="entry name" value="FAD-linked reductases, C-terminal domain"/>
    <property type="match status" value="1"/>
</dbReference>